<organism evidence="4 5">
    <name type="scientific">Luteitalea pratensis</name>
    <dbReference type="NCBI Taxonomy" id="1855912"/>
    <lineage>
        <taxon>Bacteria</taxon>
        <taxon>Pseudomonadati</taxon>
        <taxon>Acidobacteriota</taxon>
        <taxon>Vicinamibacteria</taxon>
        <taxon>Vicinamibacterales</taxon>
        <taxon>Vicinamibacteraceae</taxon>
        <taxon>Luteitalea</taxon>
    </lineage>
</organism>
<proteinExistence type="predicted"/>
<gene>
    <name evidence="4" type="ORF">LuPra_03429</name>
</gene>
<sequence precursor="true">MSDRPGTVRTVLRAACAALVLAALSGCATPPQKEMDQAEGAIATARAAGAAQYAAAEFAAAETALQRSREAAAQRDFRQSLNHALDARERAQTAAREAADKKAVARGLAERVITAGELALATAQQRLGAEVATPLPTSRRTAPHAAAFQALQAVAASANEALQEARSQLQEQRFDDARTTAAPVQAQILAATRTFDATKAGSPPARSARRAR</sequence>
<keyword evidence="5" id="KW-1185">Reference proteome</keyword>
<dbReference type="Gene3D" id="1.20.1270.390">
    <property type="match status" value="1"/>
</dbReference>
<feature type="signal peptide" evidence="3">
    <location>
        <begin position="1"/>
        <end position="28"/>
    </location>
</feature>
<reference evidence="5" key="2">
    <citation type="submission" date="2016-04" db="EMBL/GenBank/DDBJ databases">
        <title>First Complete Genome Sequence of a Subdivision 6 Acidobacterium.</title>
        <authorList>
            <person name="Huang S."/>
            <person name="Vieira S."/>
            <person name="Bunk B."/>
            <person name="Riedel T."/>
            <person name="Sproeer C."/>
            <person name="Overmann J."/>
        </authorList>
    </citation>
    <scope>NUCLEOTIDE SEQUENCE [LARGE SCALE GENOMIC DNA]</scope>
    <source>
        <strain evidence="5">DSM 100886 HEG_-6_39</strain>
    </source>
</reference>
<accession>A0A143PPZ9</accession>
<evidence type="ECO:0000313" key="4">
    <source>
        <dbReference type="EMBL" id="AMY10200.1"/>
    </source>
</evidence>
<dbReference type="AlphaFoldDB" id="A0A143PPZ9"/>
<name>A0A143PPZ9_LUTPR</name>
<evidence type="ECO:0000256" key="1">
    <source>
        <dbReference type="SAM" id="Coils"/>
    </source>
</evidence>
<reference evidence="4 5" key="1">
    <citation type="journal article" date="2016" name="Genome Announc.">
        <title>First Complete Genome Sequence of a Subdivision 6 Acidobacterium Strain.</title>
        <authorList>
            <person name="Huang S."/>
            <person name="Vieira S."/>
            <person name="Bunk B."/>
            <person name="Riedel T."/>
            <person name="Sproer C."/>
            <person name="Overmann J."/>
        </authorList>
    </citation>
    <scope>NUCLEOTIDE SEQUENCE [LARGE SCALE GENOMIC DNA]</scope>
    <source>
        <strain evidence="5">DSM 100886 HEG_-6_39</strain>
    </source>
</reference>
<dbReference type="PROSITE" id="PS51257">
    <property type="entry name" value="PROKAR_LIPOPROTEIN"/>
    <property type="match status" value="1"/>
</dbReference>
<dbReference type="Proteomes" id="UP000076079">
    <property type="component" value="Chromosome"/>
</dbReference>
<keyword evidence="1" id="KW-0175">Coiled coil</keyword>
<feature type="coiled-coil region" evidence="1">
    <location>
        <begin position="148"/>
        <end position="175"/>
    </location>
</feature>
<dbReference type="EMBL" id="CP015136">
    <property type="protein sequence ID" value="AMY10200.1"/>
    <property type="molecule type" value="Genomic_DNA"/>
</dbReference>
<evidence type="ECO:0000256" key="2">
    <source>
        <dbReference type="SAM" id="MobiDB-lite"/>
    </source>
</evidence>
<keyword evidence="3" id="KW-0732">Signal</keyword>
<feature type="region of interest" description="Disordered" evidence="2">
    <location>
        <begin position="193"/>
        <end position="212"/>
    </location>
</feature>
<evidence type="ECO:0000313" key="5">
    <source>
        <dbReference type="Proteomes" id="UP000076079"/>
    </source>
</evidence>
<feature type="chain" id="PRO_5007511800" description="DUF4398 domain-containing protein" evidence="3">
    <location>
        <begin position="29"/>
        <end position="212"/>
    </location>
</feature>
<protein>
    <recommendedName>
        <fullName evidence="6">DUF4398 domain-containing protein</fullName>
    </recommendedName>
</protein>
<dbReference type="STRING" id="1855912.LuPra_03429"/>
<dbReference type="KEGG" id="abac:LuPra_03429"/>
<evidence type="ECO:0000256" key="3">
    <source>
        <dbReference type="SAM" id="SignalP"/>
    </source>
</evidence>
<evidence type="ECO:0008006" key="6">
    <source>
        <dbReference type="Google" id="ProtNLM"/>
    </source>
</evidence>
<dbReference type="RefSeq" id="WP_110171862.1">
    <property type="nucleotide sequence ID" value="NZ_CP015136.1"/>
</dbReference>